<evidence type="ECO:0000313" key="9">
    <source>
        <dbReference type="EMBL" id="BES84553.1"/>
    </source>
</evidence>
<keyword evidence="4 7" id="KW-0812">Transmembrane</keyword>
<evidence type="ECO:0000256" key="1">
    <source>
        <dbReference type="ARBA" id="ARBA00004571"/>
    </source>
</evidence>
<keyword evidence="2 7" id="KW-0813">Transport</keyword>
<dbReference type="AlphaFoldDB" id="A0AAN0ML89"/>
<dbReference type="KEGG" id="parl:PEC302110_16500"/>
<dbReference type="InterPro" id="IPR039426">
    <property type="entry name" value="TonB-dep_rcpt-like"/>
</dbReference>
<evidence type="ECO:0000256" key="2">
    <source>
        <dbReference type="ARBA" id="ARBA00022448"/>
    </source>
</evidence>
<dbReference type="PROSITE" id="PS52016">
    <property type="entry name" value="TONB_DEPENDENT_REC_3"/>
    <property type="match status" value="1"/>
</dbReference>
<evidence type="ECO:0000256" key="6">
    <source>
        <dbReference type="ARBA" id="ARBA00023237"/>
    </source>
</evidence>
<evidence type="ECO:0008006" key="11">
    <source>
        <dbReference type="Google" id="ProtNLM"/>
    </source>
</evidence>
<sequence>MFDKKLNVNYTLKGAVNNLLDKDFTSGIRTYGSGRGAFTTADYYSFSRVTSGSVQSGRNYWLSVNVNF</sequence>
<reference evidence="10" key="1">
    <citation type="journal article" date="2024" name="Int. J. Syst. Evol. Microbiol.">
        <title>Pectobacterium araliae sp. nov., a pathogen causing bacterial soft rot of Japanese angelica tree in Japan.</title>
        <authorList>
            <person name="Sawada H."/>
            <person name="Someya N."/>
            <person name="Morohoshi T."/>
            <person name="Ono M."/>
            <person name="Satou M."/>
        </authorList>
    </citation>
    <scope>NUCLEOTIDE SEQUENCE [LARGE SCALE GENOMIC DNA]</scope>
    <source>
        <strain evidence="10">MAFF 302110</strain>
    </source>
</reference>
<comment type="similarity">
    <text evidence="7">Belongs to the TonB-dependent receptor family.</text>
</comment>
<protein>
    <recommendedName>
        <fullName evidence="11">TonB-dependent receptor</fullName>
    </recommendedName>
</protein>
<gene>
    <name evidence="9" type="ORF">PEC302110_16500</name>
</gene>
<name>A0AAN0ML89_9GAMM</name>
<dbReference type="PROSITE" id="PS01156">
    <property type="entry name" value="TONB_DEPENDENT_REC_2"/>
    <property type="match status" value="1"/>
</dbReference>
<dbReference type="Gene3D" id="2.40.170.20">
    <property type="entry name" value="TonB-dependent receptor, beta-barrel domain"/>
    <property type="match status" value="1"/>
</dbReference>
<dbReference type="InterPro" id="IPR036942">
    <property type="entry name" value="Beta-barrel_TonB_sf"/>
</dbReference>
<evidence type="ECO:0000313" key="10">
    <source>
        <dbReference type="Proteomes" id="UP001377830"/>
    </source>
</evidence>
<organism evidence="9 10">
    <name type="scientific">Pectobacterium araliae</name>
    <dbReference type="NCBI Taxonomy" id="3073862"/>
    <lineage>
        <taxon>Bacteria</taxon>
        <taxon>Pseudomonadati</taxon>
        <taxon>Pseudomonadota</taxon>
        <taxon>Gammaproteobacteria</taxon>
        <taxon>Enterobacterales</taxon>
        <taxon>Pectobacteriaceae</taxon>
        <taxon>Pectobacterium</taxon>
    </lineage>
</organism>
<evidence type="ECO:0000256" key="5">
    <source>
        <dbReference type="ARBA" id="ARBA00023136"/>
    </source>
</evidence>
<keyword evidence="10" id="KW-1185">Reference proteome</keyword>
<evidence type="ECO:0000256" key="4">
    <source>
        <dbReference type="ARBA" id="ARBA00022692"/>
    </source>
</evidence>
<comment type="subcellular location">
    <subcellularLocation>
        <location evidence="1 7">Cell outer membrane</location>
        <topology evidence="1 7">Multi-pass membrane protein</topology>
    </subcellularLocation>
</comment>
<evidence type="ECO:0000256" key="8">
    <source>
        <dbReference type="PROSITE-ProRule" id="PRU10144"/>
    </source>
</evidence>
<feature type="short sequence motif" description="TonB C-terminal box" evidence="8">
    <location>
        <begin position="51"/>
        <end position="68"/>
    </location>
</feature>
<keyword evidence="6 7" id="KW-0998">Cell outer membrane</keyword>
<evidence type="ECO:0000256" key="7">
    <source>
        <dbReference type="PROSITE-ProRule" id="PRU01360"/>
    </source>
</evidence>
<dbReference type="InterPro" id="IPR010917">
    <property type="entry name" value="TonB_rcpt_CS"/>
</dbReference>
<keyword evidence="5 7" id="KW-0472">Membrane</keyword>
<accession>A0AAN0ML89</accession>
<dbReference type="GO" id="GO:0009279">
    <property type="term" value="C:cell outer membrane"/>
    <property type="evidence" value="ECO:0007669"/>
    <property type="project" value="UniProtKB-SubCell"/>
</dbReference>
<keyword evidence="3 7" id="KW-1134">Transmembrane beta strand</keyword>
<dbReference type="EMBL" id="AP028908">
    <property type="protein sequence ID" value="BES84553.1"/>
    <property type="molecule type" value="Genomic_DNA"/>
</dbReference>
<proteinExistence type="inferred from homology"/>
<dbReference type="Proteomes" id="UP001377830">
    <property type="component" value="Chromosome"/>
</dbReference>
<evidence type="ECO:0000256" key="3">
    <source>
        <dbReference type="ARBA" id="ARBA00022452"/>
    </source>
</evidence>